<dbReference type="RefSeq" id="WP_018977137.1">
    <property type="nucleotide sequence ID" value="NZ_BMLN01000004.1"/>
</dbReference>
<evidence type="ECO:0000259" key="1">
    <source>
        <dbReference type="Pfam" id="PF10057"/>
    </source>
</evidence>
<evidence type="ECO:0000313" key="2">
    <source>
        <dbReference type="EMBL" id="GGN97802.1"/>
    </source>
</evidence>
<protein>
    <recommendedName>
        <fullName evidence="1">Na+-translocating membrane potential-generating system MpsC domain-containing protein</fullName>
    </recommendedName>
</protein>
<dbReference type="Pfam" id="PF10057">
    <property type="entry name" value="MpsC"/>
    <property type="match status" value="1"/>
</dbReference>
<evidence type="ECO:0000313" key="3">
    <source>
        <dbReference type="Proteomes" id="UP000606653"/>
    </source>
</evidence>
<organism evidence="2 3">
    <name type="scientific">Saccharibacillus kuerlensis</name>
    <dbReference type="NCBI Taxonomy" id="459527"/>
    <lineage>
        <taxon>Bacteria</taxon>
        <taxon>Bacillati</taxon>
        <taxon>Bacillota</taxon>
        <taxon>Bacilli</taxon>
        <taxon>Bacillales</taxon>
        <taxon>Paenibacillaceae</taxon>
        <taxon>Saccharibacillus</taxon>
    </lineage>
</organism>
<comment type="caution">
    <text evidence="2">The sequence shown here is derived from an EMBL/GenBank/DDBJ whole genome shotgun (WGS) entry which is preliminary data.</text>
</comment>
<sequence length="228" mass="26725">MDKQEIVNAITGYTGKLLRKRFGKGPEALGVFFDDRSIVLHLENFMSPIEEVLLAREDEKTFRYTRELMMKSLLPEIEIFFREELGFRPMNLFYDWNFQNSSGIIVGLVQEEFEGQLAEEDYSGREDVHYQIIKVLTRSQRKPSLIDSWWIDSETLLIFRRGLAILLEKELNTLGYTDILKTAKRKLEKGLLRDETSFGTIVGKPMSDLYIDWDFDRDDSIIVCRFKA</sequence>
<keyword evidence="3" id="KW-1185">Reference proteome</keyword>
<proteinExistence type="predicted"/>
<dbReference type="EMBL" id="BMLN01000004">
    <property type="protein sequence ID" value="GGN97802.1"/>
    <property type="molecule type" value="Genomic_DNA"/>
</dbReference>
<reference evidence="3" key="1">
    <citation type="journal article" date="2019" name="Int. J. Syst. Evol. Microbiol.">
        <title>The Global Catalogue of Microorganisms (GCM) 10K type strain sequencing project: providing services to taxonomists for standard genome sequencing and annotation.</title>
        <authorList>
            <consortium name="The Broad Institute Genomics Platform"/>
            <consortium name="The Broad Institute Genome Sequencing Center for Infectious Disease"/>
            <person name="Wu L."/>
            <person name="Ma J."/>
        </authorList>
    </citation>
    <scope>NUCLEOTIDE SEQUENCE [LARGE SCALE GENOMIC DNA]</scope>
    <source>
        <strain evidence="3">CGMCC 1.6964</strain>
    </source>
</reference>
<name>A0ABQ2KZQ0_9BACL</name>
<feature type="domain" description="Na+-translocating membrane potential-generating system MpsC" evidence="1">
    <location>
        <begin position="3"/>
        <end position="107"/>
    </location>
</feature>
<dbReference type="InterPro" id="IPR018745">
    <property type="entry name" value="MpsC"/>
</dbReference>
<accession>A0ABQ2KZQ0</accession>
<dbReference type="Proteomes" id="UP000606653">
    <property type="component" value="Unassembled WGS sequence"/>
</dbReference>
<gene>
    <name evidence="2" type="ORF">GCM10010969_16060</name>
</gene>